<accession>A0A6J4JQ90</accession>
<name>A0A6J4JQ90_9CHLR</name>
<reference evidence="1" key="1">
    <citation type="submission" date="2020-02" db="EMBL/GenBank/DDBJ databases">
        <authorList>
            <person name="Meier V. D."/>
        </authorList>
    </citation>
    <scope>NUCLEOTIDE SEQUENCE</scope>
    <source>
        <strain evidence="1">AVDCRST_MAG93</strain>
    </source>
</reference>
<proteinExistence type="predicted"/>
<feature type="non-terminal residue" evidence="1">
    <location>
        <position position="1"/>
    </location>
</feature>
<evidence type="ECO:0000313" key="1">
    <source>
        <dbReference type="EMBL" id="CAA9284222.1"/>
    </source>
</evidence>
<sequence>YLGRIVEMMGHPNVIGLRLPECPDREGIGRSWETFYHYLRGRLYHPAAARLGLFHEILLQPVVPIENGRTFAYVELSPILDCLHTSPHFVGADGQIV</sequence>
<dbReference type="AlphaFoldDB" id="A0A6J4JQ90"/>
<gene>
    <name evidence="1" type="ORF">AVDCRST_MAG93-3412</name>
</gene>
<dbReference type="EMBL" id="CADCTR010001163">
    <property type="protein sequence ID" value="CAA9284222.1"/>
    <property type="molecule type" value="Genomic_DNA"/>
</dbReference>
<protein>
    <submittedName>
        <fullName evidence="1">Uncharacterized protein</fullName>
    </submittedName>
</protein>
<organism evidence="1">
    <name type="scientific">uncultured Chloroflexia bacterium</name>
    <dbReference type="NCBI Taxonomy" id="1672391"/>
    <lineage>
        <taxon>Bacteria</taxon>
        <taxon>Bacillati</taxon>
        <taxon>Chloroflexota</taxon>
        <taxon>Chloroflexia</taxon>
        <taxon>environmental samples</taxon>
    </lineage>
</organism>